<protein>
    <submittedName>
        <fullName evidence="1">Uncharacterized protein</fullName>
    </submittedName>
</protein>
<proteinExistence type="predicted"/>
<evidence type="ECO:0000313" key="1">
    <source>
        <dbReference type="EMBL" id="JAD22512.1"/>
    </source>
</evidence>
<dbReference type="AlphaFoldDB" id="A0A0A8YI02"/>
<organism evidence="1">
    <name type="scientific">Arundo donax</name>
    <name type="common">Giant reed</name>
    <name type="synonym">Donax arundinaceus</name>
    <dbReference type="NCBI Taxonomy" id="35708"/>
    <lineage>
        <taxon>Eukaryota</taxon>
        <taxon>Viridiplantae</taxon>
        <taxon>Streptophyta</taxon>
        <taxon>Embryophyta</taxon>
        <taxon>Tracheophyta</taxon>
        <taxon>Spermatophyta</taxon>
        <taxon>Magnoliopsida</taxon>
        <taxon>Liliopsida</taxon>
        <taxon>Poales</taxon>
        <taxon>Poaceae</taxon>
        <taxon>PACMAD clade</taxon>
        <taxon>Arundinoideae</taxon>
        <taxon>Arundineae</taxon>
        <taxon>Arundo</taxon>
    </lineage>
</organism>
<dbReference type="EMBL" id="GBRH01275383">
    <property type="protein sequence ID" value="JAD22512.1"/>
    <property type="molecule type" value="Transcribed_RNA"/>
</dbReference>
<sequence length="35" mass="4115">MFLLFIGLWSPCNSSAPRQVKMRTIPIHTWLILFP</sequence>
<accession>A0A0A8YI02</accession>
<name>A0A0A8YI02_ARUDO</name>
<reference evidence="1" key="1">
    <citation type="submission" date="2014-09" db="EMBL/GenBank/DDBJ databases">
        <authorList>
            <person name="Magalhaes I.L.F."/>
            <person name="Oliveira U."/>
            <person name="Santos F.R."/>
            <person name="Vidigal T.H.D.A."/>
            <person name="Brescovit A.D."/>
            <person name="Santos A.J."/>
        </authorList>
    </citation>
    <scope>NUCLEOTIDE SEQUENCE</scope>
    <source>
        <tissue evidence="1">Shoot tissue taken approximately 20 cm above the soil surface</tissue>
    </source>
</reference>
<reference evidence="1" key="2">
    <citation type="journal article" date="2015" name="Data Brief">
        <title>Shoot transcriptome of the giant reed, Arundo donax.</title>
        <authorList>
            <person name="Barrero R.A."/>
            <person name="Guerrero F.D."/>
            <person name="Moolhuijzen P."/>
            <person name="Goolsby J.A."/>
            <person name="Tidwell J."/>
            <person name="Bellgard S.E."/>
            <person name="Bellgard M.I."/>
        </authorList>
    </citation>
    <scope>NUCLEOTIDE SEQUENCE</scope>
    <source>
        <tissue evidence="1">Shoot tissue taken approximately 20 cm above the soil surface</tissue>
    </source>
</reference>